<dbReference type="RefSeq" id="WP_189097904.1">
    <property type="nucleotide sequence ID" value="NZ_BMND01000009.1"/>
</dbReference>
<evidence type="ECO:0000313" key="2">
    <source>
        <dbReference type="Proteomes" id="UP000600080"/>
    </source>
</evidence>
<dbReference type="GeneID" id="301548544"/>
<dbReference type="Proteomes" id="UP000600080">
    <property type="component" value="Unassembled WGS sequence"/>
</dbReference>
<name>A0ABQ2JCM4_9ACTN</name>
<protein>
    <submittedName>
        <fullName evidence="1">Uncharacterized protein</fullName>
    </submittedName>
</protein>
<keyword evidence="2" id="KW-1185">Reference proteome</keyword>
<proteinExistence type="predicted"/>
<evidence type="ECO:0000313" key="1">
    <source>
        <dbReference type="EMBL" id="GGN44777.1"/>
    </source>
</evidence>
<gene>
    <name evidence="1" type="ORF">GCM10012285_27680</name>
</gene>
<organism evidence="1 2">
    <name type="scientific">Streptomyces kronopolitis</name>
    <dbReference type="NCBI Taxonomy" id="1612435"/>
    <lineage>
        <taxon>Bacteria</taxon>
        <taxon>Bacillati</taxon>
        <taxon>Actinomycetota</taxon>
        <taxon>Actinomycetes</taxon>
        <taxon>Kitasatosporales</taxon>
        <taxon>Streptomycetaceae</taxon>
        <taxon>Streptomyces</taxon>
    </lineage>
</organism>
<sequence length="78" mass="8024">MLATAERVHPAGALGPAEIVWHTPTDPDSCDGNCDLHTVACGEPGTSVPGGIRDVPEDLTEPGQRWCDACLAGGQQTA</sequence>
<reference evidence="2" key="1">
    <citation type="journal article" date="2019" name="Int. J. Syst. Evol. Microbiol.">
        <title>The Global Catalogue of Microorganisms (GCM) 10K type strain sequencing project: providing services to taxonomists for standard genome sequencing and annotation.</title>
        <authorList>
            <consortium name="The Broad Institute Genomics Platform"/>
            <consortium name="The Broad Institute Genome Sequencing Center for Infectious Disease"/>
            <person name="Wu L."/>
            <person name="Ma J."/>
        </authorList>
    </citation>
    <scope>NUCLEOTIDE SEQUENCE [LARGE SCALE GENOMIC DNA]</scope>
    <source>
        <strain evidence="2">CGMCC 4.7323</strain>
    </source>
</reference>
<accession>A0ABQ2JCM4</accession>
<comment type="caution">
    <text evidence="1">The sequence shown here is derived from an EMBL/GenBank/DDBJ whole genome shotgun (WGS) entry which is preliminary data.</text>
</comment>
<dbReference type="EMBL" id="BMND01000009">
    <property type="protein sequence ID" value="GGN44777.1"/>
    <property type="molecule type" value="Genomic_DNA"/>
</dbReference>